<dbReference type="Proteomes" id="UP001458946">
    <property type="component" value="Unassembled WGS sequence"/>
</dbReference>
<feature type="region of interest" description="Disordered" evidence="1">
    <location>
        <begin position="244"/>
        <end position="270"/>
    </location>
</feature>
<sequence>MAPHVTTVISVARLGSRAVRYLIQPAKTASTAQHLSEWGRDPWLPSPQQQGRQKLERGANLARRGLGLLTLFGLAVLGTFLLGLAVLISGIGVAAGHTFAAWIMGLILLLGLFGAYWTARRASSLIKGQAEVPVPTTPTPQASGLEADEAGLLNLLYRYEKVLPSSARSPFRNTVIATRDALRLTADDAALSRETFDARQAAREDLPELLDAYRSVPISRESDAQFLEQLQLIEARMQHVAAQRTADRQRELQSNGKYLQSKYQEPDAEE</sequence>
<evidence type="ECO:0000256" key="2">
    <source>
        <dbReference type="SAM" id="Phobius"/>
    </source>
</evidence>
<evidence type="ECO:0000313" key="4">
    <source>
        <dbReference type="Proteomes" id="UP001458946"/>
    </source>
</evidence>
<evidence type="ECO:0000256" key="1">
    <source>
        <dbReference type="SAM" id="MobiDB-lite"/>
    </source>
</evidence>
<keyword evidence="2" id="KW-0812">Transmembrane</keyword>
<accession>A0ABP9V8D6</accession>
<gene>
    <name evidence="3" type="ORF">Dxin01_01261</name>
</gene>
<keyword evidence="4" id="KW-1185">Reference proteome</keyword>
<protein>
    <submittedName>
        <fullName evidence="3">Uncharacterized protein</fullName>
    </submittedName>
</protein>
<feature type="transmembrane region" description="Helical" evidence="2">
    <location>
        <begin position="66"/>
        <end position="93"/>
    </location>
</feature>
<feature type="transmembrane region" description="Helical" evidence="2">
    <location>
        <begin position="99"/>
        <end position="119"/>
    </location>
</feature>
<reference evidence="3 4" key="1">
    <citation type="submission" date="2024-02" db="EMBL/GenBank/DDBJ databases">
        <title>Deinococcus xinjiangensis NBRC 107630.</title>
        <authorList>
            <person name="Ichikawa N."/>
            <person name="Katano-Makiyama Y."/>
            <person name="Hidaka K."/>
        </authorList>
    </citation>
    <scope>NUCLEOTIDE SEQUENCE [LARGE SCALE GENOMIC DNA]</scope>
    <source>
        <strain evidence="3 4">NBRC 107630</strain>
    </source>
</reference>
<feature type="compositionally biased region" description="Polar residues" evidence="1">
    <location>
        <begin position="252"/>
        <end position="263"/>
    </location>
</feature>
<comment type="caution">
    <text evidence="3">The sequence shown here is derived from an EMBL/GenBank/DDBJ whole genome shotgun (WGS) entry which is preliminary data.</text>
</comment>
<proteinExistence type="predicted"/>
<dbReference type="EMBL" id="BAABRN010000010">
    <property type="protein sequence ID" value="GAA5501529.1"/>
    <property type="molecule type" value="Genomic_DNA"/>
</dbReference>
<name>A0ABP9V8D6_9DEIO</name>
<organism evidence="3 4">
    <name type="scientific">Deinococcus xinjiangensis</name>
    <dbReference type="NCBI Taxonomy" id="457454"/>
    <lineage>
        <taxon>Bacteria</taxon>
        <taxon>Thermotogati</taxon>
        <taxon>Deinococcota</taxon>
        <taxon>Deinococci</taxon>
        <taxon>Deinococcales</taxon>
        <taxon>Deinococcaceae</taxon>
        <taxon>Deinococcus</taxon>
    </lineage>
</organism>
<keyword evidence="2" id="KW-0472">Membrane</keyword>
<dbReference type="RefSeq" id="WP_353541501.1">
    <property type="nucleotide sequence ID" value="NZ_BAABRN010000010.1"/>
</dbReference>
<evidence type="ECO:0000313" key="3">
    <source>
        <dbReference type="EMBL" id="GAA5501529.1"/>
    </source>
</evidence>
<keyword evidence="2" id="KW-1133">Transmembrane helix</keyword>